<evidence type="ECO:0000256" key="3">
    <source>
        <dbReference type="ARBA" id="ARBA00022692"/>
    </source>
</evidence>
<dbReference type="PANTHER" id="PTHR30250:SF26">
    <property type="entry name" value="PSMA PROTEIN"/>
    <property type="match status" value="1"/>
</dbReference>
<comment type="subcellular location">
    <subcellularLocation>
        <location evidence="1">Cell membrane</location>
        <topology evidence="1">Multi-pass membrane protein</topology>
    </subcellularLocation>
</comment>
<dbReference type="Proteomes" id="UP001600109">
    <property type="component" value="Unassembled WGS sequence"/>
</dbReference>
<feature type="transmembrane region" description="Helical" evidence="6">
    <location>
        <begin position="89"/>
        <end position="111"/>
    </location>
</feature>
<evidence type="ECO:0000256" key="6">
    <source>
        <dbReference type="SAM" id="Phobius"/>
    </source>
</evidence>
<keyword evidence="8" id="KW-1185">Reference proteome</keyword>
<dbReference type="RefSeq" id="WP_379855875.1">
    <property type="nucleotide sequence ID" value="NZ_JBHZPZ010000021.1"/>
</dbReference>
<feature type="transmembrane region" description="Helical" evidence="6">
    <location>
        <begin position="232"/>
        <end position="258"/>
    </location>
</feature>
<dbReference type="EMBL" id="JBHZPZ010000021">
    <property type="protein sequence ID" value="MFE3869267.1"/>
    <property type="molecule type" value="Genomic_DNA"/>
</dbReference>
<feature type="transmembrane region" description="Helical" evidence="6">
    <location>
        <begin position="39"/>
        <end position="57"/>
    </location>
</feature>
<comment type="caution">
    <text evidence="7">The sequence shown here is derived from an EMBL/GenBank/DDBJ whole genome shotgun (WGS) entry which is preliminary data.</text>
</comment>
<gene>
    <name evidence="7" type="ORF">ACFX5E_14475</name>
</gene>
<feature type="transmembrane region" description="Helical" evidence="6">
    <location>
        <begin position="403"/>
        <end position="423"/>
    </location>
</feature>
<feature type="transmembrane region" description="Helical" evidence="6">
    <location>
        <begin position="345"/>
        <end position="365"/>
    </location>
</feature>
<name>A0ABW6HZW6_9FLAO</name>
<organism evidence="7 8">
    <name type="scientific">Flavobacterium xylosi</name>
    <dbReference type="NCBI Taxonomy" id="3230415"/>
    <lineage>
        <taxon>Bacteria</taxon>
        <taxon>Pseudomonadati</taxon>
        <taxon>Bacteroidota</taxon>
        <taxon>Flavobacteriia</taxon>
        <taxon>Flavobacteriales</taxon>
        <taxon>Flavobacteriaceae</taxon>
        <taxon>Flavobacterium</taxon>
    </lineage>
</organism>
<accession>A0ABW6HZW6</accession>
<feature type="transmembrane region" description="Helical" evidence="6">
    <location>
        <begin position="435"/>
        <end position="460"/>
    </location>
</feature>
<keyword evidence="3 6" id="KW-0812">Transmembrane</keyword>
<sequence length="508" mass="57282">MKGSKLIIKNTGILYVKTFITMGIALYSTRVILNTLGAVDYGLFSLIAGVIAMLTFLNNSLSSSTQRFLEFNLGAGQQKKLSEVFNASVFLHLLVGLIVVLLVEGVGYIAFEKILIIPVDRMYAARAIFHFMVISTFFTIISVPYDAIINAHEHMLFDSIVGIIQSFGILFIAIFIQQVNTDKLIWYGLLMASLIFVLLIIRRIYCRVLYAESKINFKTHLNRATIKEMLTYASWTFFGAITSMFGAYGMIIVLNSFFGAKVNAAYGIAAQLNGQINVFSATMMKALNPQIVKSEGSGERNRMIKIAMTGSKMSFFLLAFFAIPFILEAPYVLKLWLINPPEYTIVFSRLVLIVAMFSQLSMPIGKIVNAVGNIKHIEVYSSIIYIMVLLVAILLFNLGFPPFYVYFIQILSEILLLVIRTRFANKMADMKIQDFIDLVLKPVLIVTLSALIITFCIQFFMNESFLRLLITISISSAVFLISLNFWGLALEEKQYINDVFCKIKKKVY</sequence>
<feature type="transmembrane region" description="Helical" evidence="6">
    <location>
        <begin position="123"/>
        <end position="143"/>
    </location>
</feature>
<feature type="transmembrane region" description="Helical" evidence="6">
    <location>
        <begin position="377"/>
        <end position="397"/>
    </location>
</feature>
<keyword evidence="2" id="KW-1003">Cell membrane</keyword>
<dbReference type="InterPro" id="IPR050833">
    <property type="entry name" value="Poly_Biosynth_Transport"/>
</dbReference>
<feature type="transmembrane region" description="Helical" evidence="6">
    <location>
        <begin position="155"/>
        <end position="178"/>
    </location>
</feature>
<evidence type="ECO:0000256" key="2">
    <source>
        <dbReference type="ARBA" id="ARBA00022475"/>
    </source>
</evidence>
<proteinExistence type="predicted"/>
<evidence type="ECO:0000256" key="5">
    <source>
        <dbReference type="ARBA" id="ARBA00023136"/>
    </source>
</evidence>
<feature type="transmembrane region" description="Helical" evidence="6">
    <location>
        <begin position="313"/>
        <end position="333"/>
    </location>
</feature>
<evidence type="ECO:0000256" key="4">
    <source>
        <dbReference type="ARBA" id="ARBA00022989"/>
    </source>
</evidence>
<reference evidence="7 8" key="1">
    <citation type="submission" date="2024-06" db="EMBL/GenBank/DDBJ databases">
        <title>Flavobacterium spp. isolated from glacier.</title>
        <authorList>
            <person name="Han D."/>
        </authorList>
    </citation>
    <scope>NUCLEOTIDE SEQUENCE [LARGE SCALE GENOMIC DNA]</scope>
    <source>
        <strain evidence="7 8">LS2P90</strain>
    </source>
</reference>
<keyword evidence="4 6" id="KW-1133">Transmembrane helix</keyword>
<protein>
    <submittedName>
        <fullName evidence="7">Oligosaccharide flippase family protein</fullName>
    </submittedName>
</protein>
<dbReference type="Pfam" id="PF01943">
    <property type="entry name" value="Polysacc_synt"/>
    <property type="match status" value="1"/>
</dbReference>
<dbReference type="InterPro" id="IPR002797">
    <property type="entry name" value="Polysacc_synth"/>
</dbReference>
<dbReference type="PANTHER" id="PTHR30250">
    <property type="entry name" value="PST FAMILY PREDICTED COLANIC ACID TRANSPORTER"/>
    <property type="match status" value="1"/>
</dbReference>
<feature type="transmembrane region" description="Helical" evidence="6">
    <location>
        <begin position="184"/>
        <end position="205"/>
    </location>
</feature>
<feature type="transmembrane region" description="Helical" evidence="6">
    <location>
        <begin position="466"/>
        <end position="486"/>
    </location>
</feature>
<evidence type="ECO:0000313" key="7">
    <source>
        <dbReference type="EMBL" id="MFE3869267.1"/>
    </source>
</evidence>
<evidence type="ECO:0000256" key="1">
    <source>
        <dbReference type="ARBA" id="ARBA00004651"/>
    </source>
</evidence>
<evidence type="ECO:0000313" key="8">
    <source>
        <dbReference type="Proteomes" id="UP001600109"/>
    </source>
</evidence>
<keyword evidence="5 6" id="KW-0472">Membrane</keyword>